<keyword evidence="1" id="KW-0175">Coiled coil</keyword>
<feature type="coiled-coil region" evidence="1">
    <location>
        <begin position="198"/>
        <end position="246"/>
    </location>
</feature>
<evidence type="ECO:0000259" key="3">
    <source>
        <dbReference type="Pfam" id="PF18788"/>
    </source>
</evidence>
<dbReference type="InterPro" id="IPR041140">
    <property type="entry name" value="DarA_N"/>
</dbReference>
<dbReference type="EMBL" id="CP000756">
    <property type="protein sequence ID" value="ABX77099.1"/>
    <property type="molecule type" value="Genomic_DNA"/>
</dbReference>
<evidence type="ECO:0000313" key="4">
    <source>
        <dbReference type="EMBL" id="ABX77099.1"/>
    </source>
</evidence>
<gene>
    <name evidence="4" type="ORF">BMSC_0030</name>
</gene>
<accession>A9M4W1</accession>
<feature type="region of interest" description="Disordered" evidence="2">
    <location>
        <begin position="272"/>
        <end position="294"/>
    </location>
</feature>
<name>A9M4W1_9VIBR</name>
<dbReference type="Pfam" id="PF18788">
    <property type="entry name" value="DarA_N"/>
    <property type="match status" value="1"/>
</dbReference>
<dbReference type="RefSeq" id="WP_012219911.1">
    <property type="nucleotide sequence ID" value="NC_010113.1"/>
</dbReference>
<feature type="domain" description="Defence against restriction A N-terminal" evidence="3">
    <location>
        <begin position="68"/>
        <end position="195"/>
    </location>
</feature>
<evidence type="ECO:0000256" key="2">
    <source>
        <dbReference type="SAM" id="MobiDB-lite"/>
    </source>
</evidence>
<dbReference type="AlphaFoldDB" id="A9M4W1"/>
<reference evidence="4" key="1">
    <citation type="journal article" date="2007" name="Appl. Environ. Microbiol.">
        <title>Sequence characterization and comparative analysis of three plasmids isolated from environmental Vibrio spp.</title>
        <authorList>
            <person name="Hazen T.H."/>
            <person name="Wu D."/>
            <person name="Eisen J.A."/>
            <person name="Sobecky P.A."/>
        </authorList>
    </citation>
    <scope>NUCLEOTIDE SEQUENCE [LARGE SCALE GENOMIC DNA]</scope>
    <source>
        <strain evidence="4">0908</strain>
        <plasmid evidence="4">p0908</plasmid>
    </source>
</reference>
<proteinExistence type="predicted"/>
<feature type="compositionally biased region" description="Low complexity" evidence="2">
    <location>
        <begin position="405"/>
        <end position="420"/>
    </location>
</feature>
<geneLocation type="plasmid" evidence="4">
    <name>p0908</name>
</geneLocation>
<evidence type="ECO:0000256" key="1">
    <source>
        <dbReference type="SAM" id="Coils"/>
    </source>
</evidence>
<feature type="region of interest" description="Disordered" evidence="2">
    <location>
        <begin position="388"/>
        <end position="446"/>
    </location>
</feature>
<sequence>MNPANGLKIYAMPDPLAKGFTRSQIKEAMYQLTADPEQEALMLEAEPFAVMDAAYVEGVRVEAHDGFILDAVTTSYATFPRTMKALARALNRSLSSSNITVTDHEVGEPKKNNLFATVAAQFILSDGQAVSVVFHAPDEDPKVFKPDDVVIAFRWLLNKRDITQVVAPEMNRGKMREVSLSTIGKRIGNIAAANSEAFQAKQKEVTESRNELASLQESSNALLDELNTLTTEVAQLEGRDKELEHMVTVKSDELAERQRYNDSLREKISALKAAQPEPEPSPEPSQGEGEPQPEENAALERFRLVEPSLFKDVVASISTIAAIDRGEEKGLTRSLFVSSIVNKLKTRHNNGQSEVVDAALDFISEAQKSLDKPIISARNGVWSLHSNAAGSKEEKDENAAPDAPETPSTPEDTPTETPDTPDTPDESQKGENDDMNEQSVGDKPQAVLTLENIVNGVHDDVAADDVLEMIEEASEELEKLGLVEEYDALIGSAVEKYAELDEKQE</sequence>
<organism evidence="4">
    <name type="scientific">Vibrio sp. 0908</name>
    <dbReference type="NCBI Taxonomy" id="452802"/>
    <lineage>
        <taxon>Bacteria</taxon>
        <taxon>Pseudomonadati</taxon>
        <taxon>Pseudomonadota</taxon>
        <taxon>Gammaproteobacteria</taxon>
        <taxon>Vibrionales</taxon>
        <taxon>Vibrionaceae</taxon>
        <taxon>Vibrio</taxon>
    </lineage>
</organism>
<protein>
    <submittedName>
        <fullName evidence="4">DarA</fullName>
    </submittedName>
</protein>
<keyword evidence="4" id="KW-0614">Plasmid</keyword>